<evidence type="ECO:0000256" key="1">
    <source>
        <dbReference type="SAM" id="MobiDB-lite"/>
    </source>
</evidence>
<dbReference type="EMBL" id="CAKOFQ010008533">
    <property type="protein sequence ID" value="CAH2014665.1"/>
    <property type="molecule type" value="Genomic_DNA"/>
</dbReference>
<sequence length="113" mass="13287">MSYEAEQLRLQKLWQELLSEDEIDDEDLFGETSADEYQPSDNTSDSDSDSGKKRRKSEKSGKTKFVFDKTNHLLRQLVYRTLLMEANCQLRELLYRSSMLPVVPVYNKRLKMS</sequence>
<protein>
    <submittedName>
        <fullName evidence="2">Uncharacterized protein</fullName>
    </submittedName>
</protein>
<proteinExistence type="predicted"/>
<reference evidence="2" key="1">
    <citation type="submission" date="2022-03" db="EMBL/GenBank/DDBJ databases">
        <authorList>
            <person name="Sayadi A."/>
        </authorList>
    </citation>
    <scope>NUCLEOTIDE SEQUENCE</scope>
</reference>
<keyword evidence="3" id="KW-1185">Reference proteome</keyword>
<accession>A0A9P0MLA3</accession>
<gene>
    <name evidence="2" type="ORF">ACAOBT_LOCUS34275</name>
</gene>
<name>A0A9P0MLA3_ACAOB</name>
<comment type="caution">
    <text evidence="2">The sequence shown here is derived from an EMBL/GenBank/DDBJ whole genome shotgun (WGS) entry which is preliminary data.</text>
</comment>
<dbReference type="Proteomes" id="UP001152888">
    <property type="component" value="Unassembled WGS sequence"/>
</dbReference>
<organism evidence="2 3">
    <name type="scientific">Acanthoscelides obtectus</name>
    <name type="common">Bean weevil</name>
    <name type="synonym">Bruchus obtectus</name>
    <dbReference type="NCBI Taxonomy" id="200917"/>
    <lineage>
        <taxon>Eukaryota</taxon>
        <taxon>Metazoa</taxon>
        <taxon>Ecdysozoa</taxon>
        <taxon>Arthropoda</taxon>
        <taxon>Hexapoda</taxon>
        <taxon>Insecta</taxon>
        <taxon>Pterygota</taxon>
        <taxon>Neoptera</taxon>
        <taxon>Endopterygota</taxon>
        <taxon>Coleoptera</taxon>
        <taxon>Polyphaga</taxon>
        <taxon>Cucujiformia</taxon>
        <taxon>Chrysomeloidea</taxon>
        <taxon>Chrysomelidae</taxon>
        <taxon>Bruchinae</taxon>
        <taxon>Bruchini</taxon>
        <taxon>Acanthoscelides</taxon>
    </lineage>
</organism>
<evidence type="ECO:0000313" key="3">
    <source>
        <dbReference type="Proteomes" id="UP001152888"/>
    </source>
</evidence>
<evidence type="ECO:0000313" key="2">
    <source>
        <dbReference type="EMBL" id="CAH2014665.1"/>
    </source>
</evidence>
<feature type="region of interest" description="Disordered" evidence="1">
    <location>
        <begin position="24"/>
        <end position="63"/>
    </location>
</feature>
<dbReference type="AlphaFoldDB" id="A0A9P0MLA3"/>